<sequence>MSGLFTLCLRRGTCVSRRRFGGHRGRSRDHLLTGDDGGDRPTTSPAPSASVVDPSVSDAVAALVVADPFGNPLVLVDPSKGRYGDSCTGAQGLGPGMANPWRRLEVTCQHPATDSSPSRRPRIPNDPAFEALLIGGRSGVGKTTVGWEVSAQLRASRVAHCLIEGDNLDQAFPAPPDDPHRSAMTEANLAAIWGNYAALGYRRLVYTNTVSVLEPGLIGRAMAGAPRIVAVLLTADDETARRRLGTREIGSQLDAHVARSGSMARHLEATAPSSVVRVPTGGRAVTDVARDVIVATGWAARPPGAAVGDRWLEYP</sequence>
<evidence type="ECO:0000313" key="3">
    <source>
        <dbReference type="Proteomes" id="UP001183585"/>
    </source>
</evidence>
<dbReference type="RefSeq" id="WP_274996598.1">
    <property type="nucleotide sequence ID" value="NZ_JAJQQP010000013.1"/>
</dbReference>
<dbReference type="Gene3D" id="3.40.50.300">
    <property type="entry name" value="P-loop containing nucleotide triphosphate hydrolases"/>
    <property type="match status" value="1"/>
</dbReference>
<feature type="compositionally biased region" description="Basic and acidic residues" evidence="1">
    <location>
        <begin position="28"/>
        <end position="39"/>
    </location>
</feature>
<evidence type="ECO:0000256" key="1">
    <source>
        <dbReference type="SAM" id="MobiDB-lite"/>
    </source>
</evidence>
<reference evidence="2 3" key="1">
    <citation type="submission" date="2023-07" db="EMBL/GenBank/DDBJ databases">
        <title>Sequencing the genomes of 1000 actinobacteria strains.</title>
        <authorList>
            <person name="Klenk H.-P."/>
        </authorList>
    </citation>
    <scope>NUCLEOTIDE SEQUENCE [LARGE SCALE GENOMIC DNA]</scope>
    <source>
        <strain evidence="2 3">DSM 45554</strain>
    </source>
</reference>
<name>A0ABU2CWE2_9MICO</name>
<keyword evidence="3" id="KW-1185">Reference proteome</keyword>
<protein>
    <recommendedName>
        <fullName evidence="4">UDP-N-acetylglucosamine kinase</fullName>
    </recommendedName>
</protein>
<dbReference type="InterPro" id="IPR027417">
    <property type="entry name" value="P-loop_NTPase"/>
</dbReference>
<evidence type="ECO:0000313" key="2">
    <source>
        <dbReference type="EMBL" id="MDR7385657.1"/>
    </source>
</evidence>
<dbReference type="SUPFAM" id="SSF52540">
    <property type="entry name" value="P-loop containing nucleoside triphosphate hydrolases"/>
    <property type="match status" value="1"/>
</dbReference>
<accession>A0ABU2CWE2</accession>
<dbReference type="Proteomes" id="UP001183585">
    <property type="component" value="Unassembled WGS sequence"/>
</dbReference>
<evidence type="ECO:0008006" key="4">
    <source>
        <dbReference type="Google" id="ProtNLM"/>
    </source>
</evidence>
<comment type="caution">
    <text evidence="2">The sequence shown here is derived from an EMBL/GenBank/DDBJ whole genome shotgun (WGS) entry which is preliminary data.</text>
</comment>
<organism evidence="2 3">
    <name type="scientific">Promicromonospora iranensis</name>
    <dbReference type="NCBI Taxonomy" id="1105144"/>
    <lineage>
        <taxon>Bacteria</taxon>
        <taxon>Bacillati</taxon>
        <taxon>Actinomycetota</taxon>
        <taxon>Actinomycetes</taxon>
        <taxon>Micrococcales</taxon>
        <taxon>Promicromonosporaceae</taxon>
        <taxon>Promicromonospora</taxon>
    </lineage>
</organism>
<proteinExistence type="predicted"/>
<dbReference type="EMBL" id="JAVDYE010000001">
    <property type="protein sequence ID" value="MDR7385657.1"/>
    <property type="molecule type" value="Genomic_DNA"/>
</dbReference>
<gene>
    <name evidence="2" type="ORF">J2S48_005172</name>
</gene>
<feature type="region of interest" description="Disordered" evidence="1">
    <location>
        <begin position="20"/>
        <end position="52"/>
    </location>
</feature>